<feature type="compositionally biased region" description="Basic and acidic residues" evidence="1">
    <location>
        <begin position="1"/>
        <end position="10"/>
    </location>
</feature>
<evidence type="ECO:0000313" key="3">
    <source>
        <dbReference type="Proteomes" id="UP000001514"/>
    </source>
</evidence>
<dbReference type="InParanoid" id="D8SME4"/>
<protein>
    <submittedName>
        <fullName evidence="2">Uncharacterized protein</fullName>
    </submittedName>
</protein>
<dbReference type="Gramene" id="EFJ14583">
    <property type="protein sequence ID" value="EFJ14583"/>
    <property type="gene ID" value="SELMODRAFT_423655"/>
</dbReference>
<name>D8SME4_SELML</name>
<organism evidence="3">
    <name type="scientific">Selaginella moellendorffii</name>
    <name type="common">Spikemoss</name>
    <dbReference type="NCBI Taxonomy" id="88036"/>
    <lineage>
        <taxon>Eukaryota</taxon>
        <taxon>Viridiplantae</taxon>
        <taxon>Streptophyta</taxon>
        <taxon>Embryophyta</taxon>
        <taxon>Tracheophyta</taxon>
        <taxon>Lycopodiopsida</taxon>
        <taxon>Selaginellales</taxon>
        <taxon>Selaginellaceae</taxon>
        <taxon>Selaginella</taxon>
    </lineage>
</organism>
<gene>
    <name evidence="2" type="ORF">SELMODRAFT_423655</name>
</gene>
<evidence type="ECO:0000256" key="1">
    <source>
        <dbReference type="SAM" id="MobiDB-lite"/>
    </source>
</evidence>
<proteinExistence type="predicted"/>
<dbReference type="AlphaFoldDB" id="D8SME4"/>
<dbReference type="Proteomes" id="UP000001514">
    <property type="component" value="Unassembled WGS sequence"/>
</dbReference>
<accession>D8SME4</accession>
<keyword evidence="3" id="KW-1185">Reference proteome</keyword>
<evidence type="ECO:0000313" key="2">
    <source>
        <dbReference type="EMBL" id="EFJ14583.1"/>
    </source>
</evidence>
<feature type="region of interest" description="Disordered" evidence="1">
    <location>
        <begin position="1"/>
        <end position="25"/>
    </location>
</feature>
<dbReference type="KEGG" id="smo:SELMODRAFT_423655"/>
<dbReference type="EMBL" id="GL377627">
    <property type="protein sequence ID" value="EFJ14583.1"/>
    <property type="molecule type" value="Genomic_DNA"/>
</dbReference>
<reference evidence="2 3" key="1">
    <citation type="journal article" date="2011" name="Science">
        <title>The Selaginella genome identifies genetic changes associated with the evolution of vascular plants.</title>
        <authorList>
            <person name="Banks J.A."/>
            <person name="Nishiyama T."/>
            <person name="Hasebe M."/>
            <person name="Bowman J.L."/>
            <person name="Gribskov M."/>
            <person name="dePamphilis C."/>
            <person name="Albert V.A."/>
            <person name="Aono N."/>
            <person name="Aoyama T."/>
            <person name="Ambrose B.A."/>
            <person name="Ashton N.W."/>
            <person name="Axtell M.J."/>
            <person name="Barker E."/>
            <person name="Barker M.S."/>
            <person name="Bennetzen J.L."/>
            <person name="Bonawitz N.D."/>
            <person name="Chapple C."/>
            <person name="Cheng C."/>
            <person name="Correa L.G."/>
            <person name="Dacre M."/>
            <person name="DeBarry J."/>
            <person name="Dreyer I."/>
            <person name="Elias M."/>
            <person name="Engstrom E.M."/>
            <person name="Estelle M."/>
            <person name="Feng L."/>
            <person name="Finet C."/>
            <person name="Floyd S.K."/>
            <person name="Frommer W.B."/>
            <person name="Fujita T."/>
            <person name="Gramzow L."/>
            <person name="Gutensohn M."/>
            <person name="Harholt J."/>
            <person name="Hattori M."/>
            <person name="Heyl A."/>
            <person name="Hirai T."/>
            <person name="Hiwatashi Y."/>
            <person name="Ishikawa M."/>
            <person name="Iwata M."/>
            <person name="Karol K.G."/>
            <person name="Koehler B."/>
            <person name="Kolukisaoglu U."/>
            <person name="Kubo M."/>
            <person name="Kurata T."/>
            <person name="Lalonde S."/>
            <person name="Li K."/>
            <person name="Li Y."/>
            <person name="Litt A."/>
            <person name="Lyons E."/>
            <person name="Manning G."/>
            <person name="Maruyama T."/>
            <person name="Michael T.P."/>
            <person name="Mikami K."/>
            <person name="Miyazaki S."/>
            <person name="Morinaga S."/>
            <person name="Murata T."/>
            <person name="Mueller-Roeber B."/>
            <person name="Nelson D.R."/>
            <person name="Obara M."/>
            <person name="Oguri Y."/>
            <person name="Olmstead R.G."/>
            <person name="Onodera N."/>
            <person name="Petersen B.L."/>
            <person name="Pils B."/>
            <person name="Prigge M."/>
            <person name="Rensing S.A."/>
            <person name="Riano-Pachon D.M."/>
            <person name="Roberts A.W."/>
            <person name="Sato Y."/>
            <person name="Scheller H.V."/>
            <person name="Schulz B."/>
            <person name="Schulz C."/>
            <person name="Shakirov E.V."/>
            <person name="Shibagaki N."/>
            <person name="Shinohara N."/>
            <person name="Shippen D.E."/>
            <person name="Soerensen I."/>
            <person name="Sotooka R."/>
            <person name="Sugimoto N."/>
            <person name="Sugita M."/>
            <person name="Sumikawa N."/>
            <person name="Tanurdzic M."/>
            <person name="Theissen G."/>
            <person name="Ulvskov P."/>
            <person name="Wakazuki S."/>
            <person name="Weng J.K."/>
            <person name="Willats W.W."/>
            <person name="Wipf D."/>
            <person name="Wolf P.G."/>
            <person name="Yang L."/>
            <person name="Zimmer A.D."/>
            <person name="Zhu Q."/>
            <person name="Mitros T."/>
            <person name="Hellsten U."/>
            <person name="Loque D."/>
            <person name="Otillar R."/>
            <person name="Salamov A."/>
            <person name="Schmutz J."/>
            <person name="Shapiro H."/>
            <person name="Lindquist E."/>
            <person name="Lucas S."/>
            <person name="Rokhsar D."/>
            <person name="Grigoriev I.V."/>
        </authorList>
    </citation>
    <scope>NUCLEOTIDE SEQUENCE [LARGE SCALE GENOMIC DNA]</scope>
</reference>
<dbReference type="HOGENOM" id="CLU_021877_1_0_1"/>
<sequence>MNITEVKEQGDGEDEPHQGSLETSLSPEIVAPSHVADRPIIVYDSDSAGLENHGVPPPPFLEGSSSSPLTLMELLDNFSTVDVENTSDKEMLDVVAKYPEFYWDWESVLLQLGLLEAQYKVAQQLRELFDTTETLYCHASAMQTYSYIFEAVSILIAPNNEFSCFQFTFNTNLHTLNYKVVYASEIGGALSNFMLQTHGLFVLREELCIGIPRCQCILGRCDKKSRMCLKEEGNWCKSVDSILENPAITNYNAVLESRLTELGEGYEQAVKACVVAMVWRYLFIKPNIVGDLLQDGFQHAMRMEAHQKPYKSLALLEFINCLIFDQDFGEKFYSWIVNIIRDMSPKELSKFHHFVVDSPEFQPREPIWIQVER</sequence>